<protein>
    <submittedName>
        <fullName evidence="2">Uncharacterized protein</fullName>
    </submittedName>
</protein>
<feature type="region of interest" description="Disordered" evidence="1">
    <location>
        <begin position="1"/>
        <end position="38"/>
    </location>
</feature>
<dbReference type="SUPFAM" id="SSF49777">
    <property type="entry name" value="PEBP-like"/>
    <property type="match status" value="1"/>
</dbReference>
<dbReference type="InterPro" id="IPR036610">
    <property type="entry name" value="PEBP-like_sf"/>
</dbReference>
<organism evidence="2 3">
    <name type="scientific">Elysia crispata</name>
    <name type="common">lettuce slug</name>
    <dbReference type="NCBI Taxonomy" id="231223"/>
    <lineage>
        <taxon>Eukaryota</taxon>
        <taxon>Metazoa</taxon>
        <taxon>Spiralia</taxon>
        <taxon>Lophotrochozoa</taxon>
        <taxon>Mollusca</taxon>
        <taxon>Gastropoda</taxon>
        <taxon>Heterobranchia</taxon>
        <taxon>Euthyneura</taxon>
        <taxon>Panpulmonata</taxon>
        <taxon>Sacoglossa</taxon>
        <taxon>Placobranchoidea</taxon>
        <taxon>Plakobranchidae</taxon>
        <taxon>Elysia</taxon>
    </lineage>
</organism>
<feature type="compositionally biased region" description="Basic and acidic residues" evidence="1">
    <location>
        <begin position="9"/>
        <end position="20"/>
    </location>
</feature>
<dbReference type="Proteomes" id="UP001283361">
    <property type="component" value="Unassembled WGS sequence"/>
</dbReference>
<dbReference type="Gene3D" id="3.90.280.10">
    <property type="entry name" value="PEBP-like"/>
    <property type="match status" value="1"/>
</dbReference>
<reference evidence="2" key="1">
    <citation type="journal article" date="2023" name="G3 (Bethesda)">
        <title>A reference genome for the long-term kleptoplast-retaining sea slug Elysia crispata morphotype clarki.</title>
        <authorList>
            <person name="Eastman K.E."/>
            <person name="Pendleton A.L."/>
            <person name="Shaikh M.A."/>
            <person name="Suttiyut T."/>
            <person name="Ogas R."/>
            <person name="Tomko P."/>
            <person name="Gavelis G."/>
            <person name="Widhalm J.R."/>
            <person name="Wisecaver J.H."/>
        </authorList>
    </citation>
    <scope>NUCLEOTIDE SEQUENCE</scope>
    <source>
        <strain evidence="2">ECLA1</strain>
    </source>
</reference>
<keyword evidence="3" id="KW-1185">Reference proteome</keyword>
<accession>A0AAE0Y7J7</accession>
<evidence type="ECO:0000256" key="1">
    <source>
        <dbReference type="SAM" id="MobiDB-lite"/>
    </source>
</evidence>
<gene>
    <name evidence="2" type="ORF">RRG08_036838</name>
</gene>
<name>A0AAE0Y7J7_9GAST</name>
<proteinExistence type="predicted"/>
<dbReference type="AlphaFoldDB" id="A0AAE0Y7J7"/>
<evidence type="ECO:0000313" key="3">
    <source>
        <dbReference type="Proteomes" id="UP001283361"/>
    </source>
</evidence>
<dbReference type="EMBL" id="JAWDGP010006766">
    <property type="protein sequence ID" value="KAK3735790.1"/>
    <property type="molecule type" value="Genomic_DNA"/>
</dbReference>
<sequence>MRRYNGKFSESKRDESDLTRKSTQLSASGGCDRAIRKSSPPVKTWANVTILYYLTGYWHCTVVWEYVAPLCFLTLDRITMKYDIVLTLLLCASQVTAQAATPCLDDVDACLADFRNRLIDNNYFWYGKSRYPECGGSFFCINDRSDLTSVMARVLVTNDSSSLQAAVSNIQVLNVTFLQRATKYFACDMTIQVPAETPTTIDPLQPTLLPQILIQHQPQVTWTPRTSQTLYTFIFYDTSYFFLHSFFVNCNGGSLDGCEVVRPWLGTSPVFLINSPYIFMVVRPWLGTSPVFLINSPYIFMVFEQKSRVPIAIAQQATQETAAEGLIGSTSPSGVFYISVLTEKLNAYLNTNVQFANIMEMYSDPYGSFRLTNFFNTVDQCPLFYSQLPAFHSAVRLMQVQNPKWSSPAFGFSQLAVAPFLTSITVNVHVTYDTEDFSEEACCKQFQLTRGTHMVSALDTRPVWAAVTRHAPRVFLSPVQLMGPGAGRNGIAALLYTLVAVDLTPALTSNTTGTNLTVHWLVVNIFGSDFATGLELVPYSAPTPTNANEPISLMFLLLAHSTPVDPRTLKLLCPEEPMMCQLRVSDLISVMGLEDIAGVNWVQVEEDGYSIKRQYTEMGKSEQEVCKGRDGYAQPCPAQQPGSAIGQFGLGYPYLTAQCTAVVLALYYFGAEL</sequence>
<evidence type="ECO:0000313" key="2">
    <source>
        <dbReference type="EMBL" id="KAK3735790.1"/>
    </source>
</evidence>
<comment type="caution">
    <text evidence="2">The sequence shown here is derived from an EMBL/GenBank/DDBJ whole genome shotgun (WGS) entry which is preliminary data.</text>
</comment>